<keyword evidence="3" id="KW-1185">Reference proteome</keyword>
<reference evidence="2" key="2">
    <citation type="submission" date="2025-08" db="UniProtKB">
        <authorList>
            <consortium name="Ensembl"/>
        </authorList>
    </citation>
    <scope>IDENTIFICATION</scope>
</reference>
<dbReference type="InParanoid" id="A0A3P8VLP5"/>
<evidence type="ECO:0000313" key="2">
    <source>
        <dbReference type="Ensembl" id="ENSCSEP00000015267.1"/>
    </source>
</evidence>
<dbReference type="Proteomes" id="UP000265120">
    <property type="component" value="Chromosome Z"/>
</dbReference>
<dbReference type="GeneTree" id="ENSGT00940000154311"/>
<sequence length="138" mass="15627">RRCFQTDTTMDEAGCLPVIVEGDWGTSVTKTVKNKLHIYFQSRKKSGGGECRVEAEDGAQRAAVFFESDEARQRVLARDDHHVTLGNQTVKLRLISTEVENVLFRSGPNLANHVTENNRINKNLCYYYYCCCCCCCCC</sequence>
<name>A0A3P8VLP5_CYNSE</name>
<dbReference type="InterPro" id="IPR012677">
    <property type="entry name" value="Nucleotide-bd_a/b_plait_sf"/>
</dbReference>
<accession>A0A3P8VLP5</accession>
<dbReference type="Ensembl" id="ENSCSET00000015454.1">
    <property type="protein sequence ID" value="ENSCSEP00000015267.1"/>
    <property type="gene ID" value="ENSCSEG00000009812.1"/>
</dbReference>
<evidence type="ECO:0000259" key="1">
    <source>
        <dbReference type="Pfam" id="PF23222"/>
    </source>
</evidence>
<organism evidence="2 3">
    <name type="scientific">Cynoglossus semilaevis</name>
    <name type="common">Tongue sole</name>
    <dbReference type="NCBI Taxonomy" id="244447"/>
    <lineage>
        <taxon>Eukaryota</taxon>
        <taxon>Metazoa</taxon>
        <taxon>Chordata</taxon>
        <taxon>Craniata</taxon>
        <taxon>Vertebrata</taxon>
        <taxon>Euteleostomi</taxon>
        <taxon>Actinopterygii</taxon>
        <taxon>Neopterygii</taxon>
        <taxon>Teleostei</taxon>
        <taxon>Neoteleostei</taxon>
        <taxon>Acanthomorphata</taxon>
        <taxon>Carangaria</taxon>
        <taxon>Pleuronectiformes</taxon>
        <taxon>Pleuronectoidei</taxon>
        <taxon>Cynoglossidae</taxon>
        <taxon>Cynoglossinae</taxon>
        <taxon>Cynoglossus</taxon>
    </lineage>
</organism>
<evidence type="ECO:0000313" key="3">
    <source>
        <dbReference type="Proteomes" id="UP000265120"/>
    </source>
</evidence>
<reference evidence="2 3" key="1">
    <citation type="journal article" date="2014" name="Nat. Genet.">
        <title>Whole-genome sequence of a flatfish provides insights into ZW sex chromosome evolution and adaptation to a benthic lifestyle.</title>
        <authorList>
            <person name="Chen S."/>
            <person name="Zhang G."/>
            <person name="Shao C."/>
            <person name="Huang Q."/>
            <person name="Liu G."/>
            <person name="Zhang P."/>
            <person name="Song W."/>
            <person name="An N."/>
            <person name="Chalopin D."/>
            <person name="Volff J.N."/>
            <person name="Hong Y."/>
            <person name="Li Q."/>
            <person name="Sha Z."/>
            <person name="Zhou H."/>
            <person name="Xie M."/>
            <person name="Yu Q."/>
            <person name="Liu Y."/>
            <person name="Xiang H."/>
            <person name="Wang N."/>
            <person name="Wu K."/>
            <person name="Yang C."/>
            <person name="Zhou Q."/>
            <person name="Liao X."/>
            <person name="Yang L."/>
            <person name="Hu Q."/>
            <person name="Zhang J."/>
            <person name="Meng L."/>
            <person name="Jin L."/>
            <person name="Tian Y."/>
            <person name="Lian J."/>
            <person name="Yang J."/>
            <person name="Miao G."/>
            <person name="Liu S."/>
            <person name="Liang Z."/>
            <person name="Yan F."/>
            <person name="Li Y."/>
            <person name="Sun B."/>
            <person name="Zhang H."/>
            <person name="Zhang J."/>
            <person name="Zhu Y."/>
            <person name="Du M."/>
            <person name="Zhao Y."/>
            <person name="Schartl M."/>
            <person name="Tang Q."/>
            <person name="Wang J."/>
        </authorList>
    </citation>
    <scope>NUCLEOTIDE SEQUENCE</scope>
</reference>
<protein>
    <recommendedName>
        <fullName evidence="1">PAR14-like first RRM domain-containing protein</fullName>
    </recommendedName>
</protein>
<dbReference type="STRING" id="244447.ENSCSEP00000015267"/>
<feature type="domain" description="PAR14-like first RRM" evidence="1">
    <location>
        <begin position="18"/>
        <end position="94"/>
    </location>
</feature>
<dbReference type="Pfam" id="PF23222">
    <property type="entry name" value="RRM_PARP14_1"/>
    <property type="match status" value="1"/>
</dbReference>
<dbReference type="Gene3D" id="3.30.70.330">
    <property type="match status" value="1"/>
</dbReference>
<proteinExistence type="predicted"/>
<reference evidence="2" key="3">
    <citation type="submission" date="2025-09" db="UniProtKB">
        <authorList>
            <consortium name="Ensembl"/>
        </authorList>
    </citation>
    <scope>IDENTIFICATION</scope>
</reference>
<dbReference type="AlphaFoldDB" id="A0A3P8VLP5"/>
<dbReference type="InterPro" id="IPR057051">
    <property type="entry name" value="PARP14_RPM_1"/>
</dbReference>